<evidence type="ECO:0000313" key="4">
    <source>
        <dbReference type="Proteomes" id="UP001178281"/>
    </source>
</evidence>
<dbReference type="EMBL" id="JAUTIX010000002">
    <property type="protein sequence ID" value="MDP0397741.1"/>
    <property type="molecule type" value="Genomic_DNA"/>
</dbReference>
<dbReference type="RefSeq" id="WP_305110827.1">
    <property type="nucleotide sequence ID" value="NZ_JAUTIX010000002.1"/>
</dbReference>
<evidence type="ECO:0000256" key="2">
    <source>
        <dbReference type="SAM" id="Phobius"/>
    </source>
</evidence>
<reference evidence="3" key="1">
    <citation type="submission" date="2023-08" db="EMBL/GenBank/DDBJ databases">
        <title>The draft genome of Tsukamurella strandjordii strain 050030.</title>
        <authorList>
            <person name="Zhao F."/>
            <person name="Feng Y."/>
            <person name="Zong Z."/>
        </authorList>
    </citation>
    <scope>NUCLEOTIDE SEQUENCE</scope>
    <source>
        <strain evidence="3">050030</strain>
    </source>
</reference>
<feature type="transmembrane region" description="Helical" evidence="2">
    <location>
        <begin position="30"/>
        <end position="50"/>
    </location>
</feature>
<dbReference type="Proteomes" id="UP001178281">
    <property type="component" value="Unassembled WGS sequence"/>
</dbReference>
<feature type="region of interest" description="Disordered" evidence="1">
    <location>
        <begin position="1"/>
        <end position="26"/>
    </location>
</feature>
<keyword evidence="2" id="KW-0812">Transmembrane</keyword>
<keyword evidence="2" id="KW-0472">Membrane</keyword>
<proteinExistence type="predicted"/>
<keyword evidence="4" id="KW-1185">Reference proteome</keyword>
<sequence>MNAYGFPPAGPSGSPPPRALPARPGPTGPAVAIGSGAVAILSVAVAAVVADRMPSSASAATVWAATLLPYLPILAYLAAVGRGLTGRLAGVGAWTLVALTRGEVHRFIDAIVVLTGVVMTVGGVAGWGLARRDGIAWIASVPVGIGTWALWQYVVGEQVLGAVTQWAPAAMQVGFAVFTWVIPILVGWLIDVLTRGPGATRPTVEPGWG</sequence>
<feature type="transmembrane region" description="Helical" evidence="2">
    <location>
        <begin position="104"/>
        <end position="127"/>
    </location>
</feature>
<protein>
    <submittedName>
        <fullName evidence="3">Uncharacterized protein</fullName>
    </submittedName>
</protein>
<comment type="caution">
    <text evidence="3">The sequence shown here is derived from an EMBL/GenBank/DDBJ whole genome shotgun (WGS) entry which is preliminary data.</text>
</comment>
<evidence type="ECO:0000256" key="1">
    <source>
        <dbReference type="SAM" id="MobiDB-lite"/>
    </source>
</evidence>
<keyword evidence="2" id="KW-1133">Transmembrane helix</keyword>
<feature type="compositionally biased region" description="Pro residues" evidence="1">
    <location>
        <begin position="8"/>
        <end position="26"/>
    </location>
</feature>
<feature type="transmembrane region" description="Helical" evidence="2">
    <location>
        <begin position="134"/>
        <end position="154"/>
    </location>
</feature>
<organism evidence="3 4">
    <name type="scientific">Tsukamurella strandjordii</name>
    <dbReference type="NCBI Taxonomy" id="147577"/>
    <lineage>
        <taxon>Bacteria</taxon>
        <taxon>Bacillati</taxon>
        <taxon>Actinomycetota</taxon>
        <taxon>Actinomycetes</taxon>
        <taxon>Mycobacteriales</taxon>
        <taxon>Tsukamurellaceae</taxon>
        <taxon>Tsukamurella</taxon>
    </lineage>
</organism>
<name>A0AA90N8T3_9ACTN</name>
<gene>
    <name evidence="3" type="ORF">Q7X28_07365</name>
</gene>
<accession>A0AA90N8T3</accession>
<feature type="transmembrane region" description="Helical" evidence="2">
    <location>
        <begin position="62"/>
        <end position="84"/>
    </location>
</feature>
<evidence type="ECO:0000313" key="3">
    <source>
        <dbReference type="EMBL" id="MDP0397741.1"/>
    </source>
</evidence>
<feature type="transmembrane region" description="Helical" evidence="2">
    <location>
        <begin position="166"/>
        <end position="190"/>
    </location>
</feature>
<dbReference type="AlphaFoldDB" id="A0AA90N8T3"/>